<evidence type="ECO:0000313" key="3">
    <source>
        <dbReference type="Proteomes" id="UP001418222"/>
    </source>
</evidence>
<reference evidence="2 3" key="1">
    <citation type="journal article" date="2022" name="Nat. Plants">
        <title>Genomes of leafy and leafless Platanthera orchids illuminate the evolution of mycoheterotrophy.</title>
        <authorList>
            <person name="Li M.H."/>
            <person name="Liu K.W."/>
            <person name="Li Z."/>
            <person name="Lu H.C."/>
            <person name="Ye Q.L."/>
            <person name="Zhang D."/>
            <person name="Wang J.Y."/>
            <person name="Li Y.F."/>
            <person name="Zhong Z.M."/>
            <person name="Liu X."/>
            <person name="Yu X."/>
            <person name="Liu D.K."/>
            <person name="Tu X.D."/>
            <person name="Liu B."/>
            <person name="Hao Y."/>
            <person name="Liao X.Y."/>
            <person name="Jiang Y.T."/>
            <person name="Sun W.H."/>
            <person name="Chen J."/>
            <person name="Chen Y.Q."/>
            <person name="Ai Y."/>
            <person name="Zhai J.W."/>
            <person name="Wu S.S."/>
            <person name="Zhou Z."/>
            <person name="Hsiao Y.Y."/>
            <person name="Wu W.L."/>
            <person name="Chen Y.Y."/>
            <person name="Lin Y.F."/>
            <person name="Hsu J.L."/>
            <person name="Li C.Y."/>
            <person name="Wang Z.W."/>
            <person name="Zhao X."/>
            <person name="Zhong W.Y."/>
            <person name="Ma X.K."/>
            <person name="Ma L."/>
            <person name="Huang J."/>
            <person name="Chen G.Z."/>
            <person name="Huang M.Z."/>
            <person name="Huang L."/>
            <person name="Peng D.H."/>
            <person name="Luo Y.B."/>
            <person name="Zou S.Q."/>
            <person name="Chen S.P."/>
            <person name="Lan S."/>
            <person name="Tsai W.C."/>
            <person name="Van de Peer Y."/>
            <person name="Liu Z.J."/>
        </authorList>
    </citation>
    <scope>NUCLEOTIDE SEQUENCE [LARGE SCALE GENOMIC DNA]</scope>
    <source>
        <strain evidence="2">Lor287</strain>
    </source>
</reference>
<dbReference type="Proteomes" id="UP001418222">
    <property type="component" value="Unassembled WGS sequence"/>
</dbReference>
<proteinExistence type="predicted"/>
<evidence type="ECO:0000256" key="1">
    <source>
        <dbReference type="SAM" id="MobiDB-lite"/>
    </source>
</evidence>
<protein>
    <submittedName>
        <fullName evidence="2">Uncharacterized protein</fullName>
    </submittedName>
</protein>
<organism evidence="2 3">
    <name type="scientific">Platanthera zijinensis</name>
    <dbReference type="NCBI Taxonomy" id="2320716"/>
    <lineage>
        <taxon>Eukaryota</taxon>
        <taxon>Viridiplantae</taxon>
        <taxon>Streptophyta</taxon>
        <taxon>Embryophyta</taxon>
        <taxon>Tracheophyta</taxon>
        <taxon>Spermatophyta</taxon>
        <taxon>Magnoliopsida</taxon>
        <taxon>Liliopsida</taxon>
        <taxon>Asparagales</taxon>
        <taxon>Orchidaceae</taxon>
        <taxon>Orchidoideae</taxon>
        <taxon>Orchideae</taxon>
        <taxon>Orchidinae</taxon>
        <taxon>Platanthera</taxon>
    </lineage>
</organism>
<feature type="region of interest" description="Disordered" evidence="1">
    <location>
        <begin position="1"/>
        <end position="27"/>
    </location>
</feature>
<evidence type="ECO:0000313" key="2">
    <source>
        <dbReference type="EMBL" id="KAK8944412.1"/>
    </source>
</evidence>
<accession>A0AAP0BM50</accession>
<comment type="caution">
    <text evidence="2">The sequence shown here is derived from an EMBL/GenBank/DDBJ whole genome shotgun (WGS) entry which is preliminary data.</text>
</comment>
<dbReference type="AlphaFoldDB" id="A0AAP0BM50"/>
<name>A0AAP0BM50_9ASPA</name>
<feature type="compositionally biased region" description="Polar residues" evidence="1">
    <location>
        <begin position="1"/>
        <end position="10"/>
    </location>
</feature>
<gene>
    <name evidence="2" type="ORF">KSP39_PZI007991</name>
</gene>
<keyword evidence="3" id="KW-1185">Reference proteome</keyword>
<sequence length="75" mass="8484">MGSVTRHLNTASEAVADEAVEASKPKRRKKKNLFDVAQFLPNWGSDTRWPRAVRGMFPTRLPRSISTRMGVMVKL</sequence>
<dbReference type="EMBL" id="JBBWWQ010000006">
    <property type="protein sequence ID" value="KAK8944412.1"/>
    <property type="molecule type" value="Genomic_DNA"/>
</dbReference>